<organism evidence="2 3">
    <name type="scientific">Candidatus Phytoplasma pini</name>
    <dbReference type="NCBI Taxonomy" id="267362"/>
    <lineage>
        <taxon>Bacteria</taxon>
        <taxon>Bacillati</taxon>
        <taxon>Mycoplasmatota</taxon>
        <taxon>Mollicutes</taxon>
        <taxon>Acholeplasmatales</taxon>
        <taxon>Acholeplasmataceae</taxon>
        <taxon>Candidatus Phytoplasma</taxon>
    </lineage>
</organism>
<keyword evidence="3" id="KW-1185">Reference proteome</keyword>
<protein>
    <submittedName>
        <fullName evidence="2">Putative thiamine transporter protein, ThiA/YuaJ family</fullName>
    </submittedName>
</protein>
<dbReference type="RefSeq" id="WP_186390715.1">
    <property type="nucleotide sequence ID" value="NZ_VIAE01000001.1"/>
</dbReference>
<keyword evidence="1" id="KW-0812">Transmembrane</keyword>
<accession>A0A559KJW2</accession>
<feature type="transmembrane region" description="Helical" evidence="1">
    <location>
        <begin position="168"/>
        <end position="195"/>
    </location>
</feature>
<keyword evidence="1" id="KW-1133">Transmembrane helix</keyword>
<dbReference type="Gene3D" id="1.10.1760.20">
    <property type="match status" value="1"/>
</dbReference>
<reference evidence="2 3" key="1">
    <citation type="submission" date="2019-06" db="EMBL/GenBank/DDBJ databases">
        <title>Draft Genome Sequence of Candidatus Phytoplasma pini-Related Strain MDPP: A Resource for Comparative Genomics of Gymnosperm-infecting Phytoplasmas.</title>
        <authorList>
            <person name="Cai W."/>
            <person name="Costanzo S."/>
            <person name="Shao J."/>
            <person name="Zhao Y."/>
            <person name="Davis R."/>
        </authorList>
    </citation>
    <scope>NUCLEOTIDE SEQUENCE [LARGE SCALE GENOMIC DNA]</scope>
    <source>
        <strain evidence="2 3">MDPP</strain>
    </source>
</reference>
<name>A0A559KJW2_9MOLU</name>
<evidence type="ECO:0000313" key="3">
    <source>
        <dbReference type="Proteomes" id="UP000320078"/>
    </source>
</evidence>
<keyword evidence="1" id="KW-0472">Membrane</keyword>
<dbReference type="Proteomes" id="UP000320078">
    <property type="component" value="Unassembled WGS sequence"/>
</dbReference>
<proteinExistence type="predicted"/>
<feature type="transmembrane region" description="Helical" evidence="1">
    <location>
        <begin position="37"/>
        <end position="60"/>
    </location>
</feature>
<evidence type="ECO:0000256" key="1">
    <source>
        <dbReference type="SAM" id="Phobius"/>
    </source>
</evidence>
<dbReference type="AlphaFoldDB" id="A0A559KJW2"/>
<sequence length="206" mass="24375">MKKNIHLSEIIMNSFFITIAIACDLLSKSFVFLKMSFFFAGVMGKIFKISFLILLCSGFLLGFRNGFLVCLSYSFFHLIKSIPFLIEMKKVLLWSDLKLLSSCILDYILPNLIISLSGFLYSSKKNNIIMKKNIIRILLIICCSRMLFYFLSGYYIYFSCYPQYKDHFFWFCLIYSFFPCFLSFFISIIFLFFLLKSKIKTLFEFE</sequence>
<dbReference type="EMBL" id="VIAE01000001">
    <property type="protein sequence ID" value="TVY12397.1"/>
    <property type="molecule type" value="Genomic_DNA"/>
</dbReference>
<dbReference type="PROSITE" id="PS51257">
    <property type="entry name" value="PROKAR_LIPOPROTEIN"/>
    <property type="match status" value="1"/>
</dbReference>
<feature type="transmembrane region" description="Helical" evidence="1">
    <location>
        <begin position="98"/>
        <end position="122"/>
    </location>
</feature>
<gene>
    <name evidence="2" type="ORF">MDPP_0010</name>
</gene>
<comment type="caution">
    <text evidence="2">The sequence shown here is derived from an EMBL/GenBank/DDBJ whole genome shotgun (WGS) entry which is preliminary data.</text>
</comment>
<feature type="transmembrane region" description="Helical" evidence="1">
    <location>
        <begin position="134"/>
        <end position="156"/>
    </location>
</feature>
<feature type="transmembrane region" description="Helical" evidence="1">
    <location>
        <begin position="67"/>
        <end position="86"/>
    </location>
</feature>
<evidence type="ECO:0000313" key="2">
    <source>
        <dbReference type="EMBL" id="TVY12397.1"/>
    </source>
</evidence>